<dbReference type="PROSITE" id="PS50850">
    <property type="entry name" value="MFS"/>
    <property type="match status" value="1"/>
</dbReference>
<evidence type="ECO:0000256" key="3">
    <source>
        <dbReference type="SAM" id="Phobius"/>
    </source>
</evidence>
<dbReference type="InterPro" id="IPR020846">
    <property type="entry name" value="MFS_dom"/>
</dbReference>
<feature type="compositionally biased region" description="Basic and acidic residues" evidence="2">
    <location>
        <begin position="478"/>
        <end position="495"/>
    </location>
</feature>
<name>A0AA36CC56_9BILA</name>
<keyword evidence="6" id="KW-1185">Reference proteome</keyword>
<feature type="non-terminal residue" evidence="5">
    <location>
        <position position="495"/>
    </location>
</feature>
<keyword evidence="3" id="KW-0812">Transmembrane</keyword>
<feature type="transmembrane region" description="Helical" evidence="3">
    <location>
        <begin position="415"/>
        <end position="435"/>
    </location>
</feature>
<evidence type="ECO:0000256" key="1">
    <source>
        <dbReference type="ARBA" id="ARBA00004141"/>
    </source>
</evidence>
<feature type="transmembrane region" description="Helical" evidence="3">
    <location>
        <begin position="184"/>
        <end position="203"/>
    </location>
</feature>
<evidence type="ECO:0000313" key="6">
    <source>
        <dbReference type="Proteomes" id="UP001177023"/>
    </source>
</evidence>
<dbReference type="Gene3D" id="1.20.1250.20">
    <property type="entry name" value="MFS general substrate transporter like domains"/>
    <property type="match status" value="2"/>
</dbReference>
<reference evidence="5" key="1">
    <citation type="submission" date="2023-06" db="EMBL/GenBank/DDBJ databases">
        <authorList>
            <person name="Delattre M."/>
        </authorList>
    </citation>
    <scope>NUCLEOTIDE SEQUENCE</scope>
    <source>
        <strain evidence="5">AF72</strain>
    </source>
</reference>
<dbReference type="GO" id="GO:0016020">
    <property type="term" value="C:membrane"/>
    <property type="evidence" value="ECO:0007669"/>
    <property type="project" value="UniProtKB-SubCell"/>
</dbReference>
<evidence type="ECO:0000256" key="2">
    <source>
        <dbReference type="SAM" id="MobiDB-lite"/>
    </source>
</evidence>
<dbReference type="PANTHER" id="PTHR45757">
    <property type="entry name" value="PROTEIN CBG23364-RELATED"/>
    <property type="match status" value="1"/>
</dbReference>
<protein>
    <recommendedName>
        <fullName evidence="4">Major facilitator superfamily (MFS) profile domain-containing protein</fullName>
    </recommendedName>
</protein>
<dbReference type="InterPro" id="IPR036259">
    <property type="entry name" value="MFS_trans_sf"/>
</dbReference>
<accession>A0AA36CC56</accession>
<dbReference type="SUPFAM" id="SSF103473">
    <property type="entry name" value="MFS general substrate transporter"/>
    <property type="match status" value="1"/>
</dbReference>
<feature type="transmembrane region" description="Helical" evidence="3">
    <location>
        <begin position="65"/>
        <end position="85"/>
    </location>
</feature>
<feature type="transmembrane region" description="Helical" evidence="3">
    <location>
        <begin position="250"/>
        <end position="271"/>
    </location>
</feature>
<evidence type="ECO:0000259" key="4">
    <source>
        <dbReference type="PROSITE" id="PS50850"/>
    </source>
</evidence>
<sequence length="495" mass="54704">MGLLTHRFRFVVAFGCFLCLTSINSNYITMNFTFICMESDMEGAIADENGTLHSRFKYTPSDKNFIVWAVAAGTILGTFPINWAYINYGARIPFFIAGTLSVIATAMIPLAASASFYFLLLLRFVQGLAYSADFAAIGLVTVRWAPLAETGVFIAAMTSFTPVSTTVTNPIAGWICDSSLGWRWAFYSHAFVCAIFFIAWIFYYTDNPATHKAVDTEELKKIQKDKTQAHLDGDSYVPYWSICQNRTIMVVWFNSFAEMTTVTLLLTYMPLYFHKVLGFDVVTTGILAAVTSFMHAPLKYLSGYCSDKITSIPERLKMQFCNFIAVGFAGICCIVIGIVKTSGGGVVAVCFFAGVYLAMAANCGGFYKCGTLVSRQYAHFVLATIQFMKCVALVAAPASWAIFVRNESDATEWSYVFYLNGAVLILANIMFVFVCTDQPADFTYITRDNPEGKHRVAPAKLANGQADQKTSESALTAEKLKVDEEPESQKESQKA</sequence>
<feature type="domain" description="Major facilitator superfamily (MFS) profile" evidence="4">
    <location>
        <begin position="8"/>
        <end position="439"/>
    </location>
</feature>
<feature type="transmembrane region" description="Helical" evidence="3">
    <location>
        <begin position="277"/>
        <end position="298"/>
    </location>
</feature>
<feature type="transmembrane region" description="Helical" evidence="3">
    <location>
        <begin position="345"/>
        <end position="367"/>
    </location>
</feature>
<proteinExistence type="predicted"/>
<dbReference type="PANTHER" id="PTHR45757:SF17">
    <property type="entry name" value="MAJOR FACILITATOR SUPERFAMILY (MFS) PROFILE DOMAIN-CONTAINING PROTEIN"/>
    <property type="match status" value="1"/>
</dbReference>
<keyword evidence="3" id="KW-0472">Membrane</keyword>
<dbReference type="InterPro" id="IPR011701">
    <property type="entry name" value="MFS"/>
</dbReference>
<dbReference type="Pfam" id="PF07690">
    <property type="entry name" value="MFS_1"/>
    <property type="match status" value="1"/>
</dbReference>
<gene>
    <name evidence="5" type="ORF">MSPICULIGERA_LOCUS4888</name>
</gene>
<feature type="transmembrane region" description="Helical" evidence="3">
    <location>
        <begin position="379"/>
        <end position="403"/>
    </location>
</feature>
<comment type="subcellular location">
    <subcellularLocation>
        <location evidence="1">Membrane</location>
        <topology evidence="1">Multi-pass membrane protein</topology>
    </subcellularLocation>
</comment>
<feature type="compositionally biased region" description="Polar residues" evidence="2">
    <location>
        <begin position="465"/>
        <end position="474"/>
    </location>
</feature>
<feature type="transmembrane region" description="Helical" evidence="3">
    <location>
        <begin position="92"/>
        <end position="118"/>
    </location>
</feature>
<dbReference type="GO" id="GO:0022857">
    <property type="term" value="F:transmembrane transporter activity"/>
    <property type="evidence" value="ECO:0007669"/>
    <property type="project" value="InterPro"/>
</dbReference>
<organism evidence="5 6">
    <name type="scientific">Mesorhabditis spiculigera</name>
    <dbReference type="NCBI Taxonomy" id="96644"/>
    <lineage>
        <taxon>Eukaryota</taxon>
        <taxon>Metazoa</taxon>
        <taxon>Ecdysozoa</taxon>
        <taxon>Nematoda</taxon>
        <taxon>Chromadorea</taxon>
        <taxon>Rhabditida</taxon>
        <taxon>Rhabditina</taxon>
        <taxon>Rhabditomorpha</taxon>
        <taxon>Rhabditoidea</taxon>
        <taxon>Rhabditidae</taxon>
        <taxon>Mesorhabditinae</taxon>
        <taxon>Mesorhabditis</taxon>
    </lineage>
</organism>
<evidence type="ECO:0000313" key="5">
    <source>
        <dbReference type="EMBL" id="CAJ0566278.1"/>
    </source>
</evidence>
<dbReference type="Proteomes" id="UP001177023">
    <property type="component" value="Unassembled WGS sequence"/>
</dbReference>
<dbReference type="EMBL" id="CATQJA010001197">
    <property type="protein sequence ID" value="CAJ0566278.1"/>
    <property type="molecule type" value="Genomic_DNA"/>
</dbReference>
<feature type="transmembrane region" description="Helical" evidence="3">
    <location>
        <begin position="152"/>
        <end position="172"/>
    </location>
</feature>
<feature type="transmembrane region" description="Helical" evidence="3">
    <location>
        <begin position="319"/>
        <end position="339"/>
    </location>
</feature>
<dbReference type="AlphaFoldDB" id="A0AA36CC56"/>
<comment type="caution">
    <text evidence="5">The sequence shown here is derived from an EMBL/GenBank/DDBJ whole genome shotgun (WGS) entry which is preliminary data.</text>
</comment>
<keyword evidence="3" id="KW-1133">Transmembrane helix</keyword>
<feature type="region of interest" description="Disordered" evidence="2">
    <location>
        <begin position="455"/>
        <end position="495"/>
    </location>
</feature>